<proteinExistence type="predicted"/>
<protein>
    <recommendedName>
        <fullName evidence="2">Acyl-CoA thioesterase-like N-terminal HotDog domain-containing protein</fullName>
    </recommendedName>
</protein>
<sequence length="294" mass="32108">MSTKSYFIHGESGRVVPTPLALSLWGPDALNGPAVCGLAAYAAEREHGREGWLPARFTLELFKSARRIPTSLQTEILRDGRRIRVVQVSVRQHDGDDDEGVLVAQGNTVFLKQGDNPPGARWSRPTTDYNLPETDPSDFHTWFYNDELGWSSDMSAYQNGGRRRLWSRPVNVLPDVELTPFQRAAISAEGTSLSTNWGEGGIGFINGDLTLALSRLPVGDRLGVESDHHLEDAGVSAGTATLFDEHGPYGIGLVTAVDNTRAMIDFTKVLPSSAYKGDGPFTPDGERRGDDRNV</sequence>
<feature type="region of interest" description="Disordered" evidence="1">
    <location>
        <begin position="275"/>
        <end position="294"/>
    </location>
</feature>
<dbReference type="Gene3D" id="2.40.160.210">
    <property type="entry name" value="Acyl-CoA thioesterase, double hotdog domain"/>
    <property type="match status" value="1"/>
</dbReference>
<dbReference type="eggNOG" id="COG2050">
    <property type="taxonomic scope" value="Bacteria"/>
</dbReference>
<feature type="domain" description="Acyl-CoA thioesterase-like N-terminal HotDog" evidence="2">
    <location>
        <begin position="25"/>
        <end position="103"/>
    </location>
</feature>
<dbReference type="Proteomes" id="UP000035009">
    <property type="component" value="Unassembled WGS sequence"/>
</dbReference>
<dbReference type="AlphaFoldDB" id="M3VE36"/>
<dbReference type="RefSeq" id="WP_008377195.1">
    <property type="nucleotide sequence ID" value="NZ_BAOP01000005.1"/>
</dbReference>
<dbReference type="Pfam" id="PF13622">
    <property type="entry name" value="4HBT_3"/>
    <property type="match status" value="1"/>
</dbReference>
<evidence type="ECO:0000313" key="4">
    <source>
        <dbReference type="Proteomes" id="UP000035009"/>
    </source>
</evidence>
<name>M3VE36_GORML</name>
<evidence type="ECO:0000256" key="1">
    <source>
        <dbReference type="SAM" id="MobiDB-lite"/>
    </source>
</evidence>
<gene>
    <name evidence="3" type="ORF">GM1_005_01570</name>
</gene>
<dbReference type="STRING" id="410332.SAMN04488550_0484"/>
<evidence type="ECO:0000259" key="2">
    <source>
        <dbReference type="Pfam" id="PF13622"/>
    </source>
</evidence>
<keyword evidence="4" id="KW-1185">Reference proteome</keyword>
<accession>M3VE36</accession>
<dbReference type="OrthoDB" id="4968093at2"/>
<dbReference type="InterPro" id="IPR042171">
    <property type="entry name" value="Acyl-CoA_hotdog"/>
</dbReference>
<evidence type="ECO:0000313" key="3">
    <source>
        <dbReference type="EMBL" id="GAC78974.1"/>
    </source>
</evidence>
<dbReference type="EMBL" id="BAOP01000005">
    <property type="protein sequence ID" value="GAC78974.1"/>
    <property type="molecule type" value="Genomic_DNA"/>
</dbReference>
<reference evidence="3 4" key="1">
    <citation type="submission" date="2013-02" db="EMBL/GenBank/DDBJ databases">
        <title>Whole genome shotgun sequence of Gordonia malaquae NBRC 108250.</title>
        <authorList>
            <person name="Yoshida I."/>
            <person name="Hosoyama A."/>
            <person name="Tsuchikane K."/>
            <person name="Ando Y."/>
            <person name="Baba S."/>
            <person name="Ohji S."/>
            <person name="Hamada M."/>
            <person name="Tamura T."/>
            <person name="Yamazoe A."/>
            <person name="Yamazaki S."/>
            <person name="Fujita N."/>
        </authorList>
    </citation>
    <scope>NUCLEOTIDE SEQUENCE [LARGE SCALE GENOMIC DNA]</scope>
    <source>
        <strain evidence="3 4">NBRC 108250</strain>
    </source>
</reference>
<dbReference type="InterPro" id="IPR029069">
    <property type="entry name" value="HotDog_dom_sf"/>
</dbReference>
<feature type="compositionally biased region" description="Basic and acidic residues" evidence="1">
    <location>
        <begin position="284"/>
        <end position="294"/>
    </location>
</feature>
<comment type="caution">
    <text evidence="3">The sequence shown here is derived from an EMBL/GenBank/DDBJ whole genome shotgun (WGS) entry which is preliminary data.</text>
</comment>
<dbReference type="SUPFAM" id="SSF54637">
    <property type="entry name" value="Thioesterase/thiol ester dehydrase-isomerase"/>
    <property type="match status" value="1"/>
</dbReference>
<organism evidence="3 4">
    <name type="scientific">Gordonia malaquae NBRC 108250</name>
    <dbReference type="NCBI Taxonomy" id="1223542"/>
    <lineage>
        <taxon>Bacteria</taxon>
        <taxon>Bacillati</taxon>
        <taxon>Actinomycetota</taxon>
        <taxon>Actinomycetes</taxon>
        <taxon>Mycobacteriales</taxon>
        <taxon>Gordoniaceae</taxon>
        <taxon>Gordonia</taxon>
    </lineage>
</organism>
<dbReference type="InterPro" id="IPR049449">
    <property type="entry name" value="TesB_ACOT8-like_N"/>
</dbReference>